<name>A0A8X6S8M6_TRICX</name>
<evidence type="ECO:0000313" key="1">
    <source>
        <dbReference type="EMBL" id="GFY02493.1"/>
    </source>
</evidence>
<dbReference type="EMBL" id="BMAU01021233">
    <property type="protein sequence ID" value="GFY02493.1"/>
    <property type="molecule type" value="Genomic_DNA"/>
</dbReference>
<sequence>MSRTDENMISIQERKNLRFIFGGIQENGAWRKRSNLELYRSYKESDIVKFIKIQRIKWAATRGLLATDHVVLNHGQVMWTTPELAPPYPNYYTTPTGGGFSSRQI</sequence>
<comment type="caution">
    <text evidence="1">The sequence shown here is derived from an EMBL/GenBank/DDBJ whole genome shotgun (WGS) entry which is preliminary data.</text>
</comment>
<evidence type="ECO:0000313" key="2">
    <source>
        <dbReference type="Proteomes" id="UP000887159"/>
    </source>
</evidence>
<organism evidence="1 2">
    <name type="scientific">Trichonephila clavipes</name>
    <name type="common">Golden silk orbweaver</name>
    <name type="synonym">Nephila clavipes</name>
    <dbReference type="NCBI Taxonomy" id="2585209"/>
    <lineage>
        <taxon>Eukaryota</taxon>
        <taxon>Metazoa</taxon>
        <taxon>Ecdysozoa</taxon>
        <taxon>Arthropoda</taxon>
        <taxon>Chelicerata</taxon>
        <taxon>Arachnida</taxon>
        <taxon>Araneae</taxon>
        <taxon>Araneomorphae</taxon>
        <taxon>Entelegynae</taxon>
        <taxon>Araneoidea</taxon>
        <taxon>Nephilidae</taxon>
        <taxon>Trichonephila</taxon>
    </lineage>
</organism>
<protein>
    <submittedName>
        <fullName evidence="1">Uncharacterized protein</fullName>
    </submittedName>
</protein>
<dbReference type="AlphaFoldDB" id="A0A8X6S8M6"/>
<gene>
    <name evidence="1" type="primary">NCL1_50927</name>
    <name evidence="1" type="ORF">TNCV_3503741</name>
</gene>
<proteinExistence type="predicted"/>
<keyword evidence="2" id="KW-1185">Reference proteome</keyword>
<accession>A0A8X6S8M6</accession>
<dbReference type="Proteomes" id="UP000887159">
    <property type="component" value="Unassembled WGS sequence"/>
</dbReference>
<reference evidence="1" key="1">
    <citation type="submission" date="2020-08" db="EMBL/GenBank/DDBJ databases">
        <title>Multicomponent nature underlies the extraordinary mechanical properties of spider dragline silk.</title>
        <authorList>
            <person name="Kono N."/>
            <person name="Nakamura H."/>
            <person name="Mori M."/>
            <person name="Yoshida Y."/>
            <person name="Ohtoshi R."/>
            <person name="Malay A.D."/>
            <person name="Moran D.A.P."/>
            <person name="Tomita M."/>
            <person name="Numata K."/>
            <person name="Arakawa K."/>
        </authorList>
    </citation>
    <scope>NUCLEOTIDE SEQUENCE</scope>
</reference>